<keyword evidence="6" id="KW-1185">Reference proteome</keyword>
<proteinExistence type="predicted"/>
<feature type="compositionally biased region" description="Basic and acidic residues" evidence="3">
    <location>
        <begin position="457"/>
        <end position="477"/>
    </location>
</feature>
<dbReference type="InterPro" id="IPR013136">
    <property type="entry name" value="WSTF_Acf1_Cbp146"/>
</dbReference>
<feature type="region of interest" description="Disordered" evidence="3">
    <location>
        <begin position="454"/>
        <end position="477"/>
    </location>
</feature>
<dbReference type="GO" id="GO:0005634">
    <property type="term" value="C:nucleus"/>
    <property type="evidence" value="ECO:0007669"/>
    <property type="project" value="UniProtKB-SubCell"/>
</dbReference>
<dbReference type="InterPro" id="IPR018501">
    <property type="entry name" value="DDT_dom"/>
</dbReference>
<comment type="caution">
    <text evidence="5">The sequence shown here is derived from an EMBL/GenBank/DDBJ whole genome shotgun (WGS) entry which is preliminary data.</text>
</comment>
<feature type="region of interest" description="Disordered" evidence="3">
    <location>
        <begin position="228"/>
        <end position="247"/>
    </location>
</feature>
<name>A0A1Y1XTZ9_9FUNG</name>
<dbReference type="Pfam" id="PF02791">
    <property type="entry name" value="DDT"/>
    <property type="match status" value="1"/>
</dbReference>
<dbReference type="PANTHER" id="PTHR32075:SF6">
    <property type="entry name" value="ISWI CHROMATIN-REMODELING COMPLEX SUBUNIT YPL216W-RELATED"/>
    <property type="match status" value="1"/>
</dbReference>
<dbReference type="GO" id="GO:0000785">
    <property type="term" value="C:chromatin"/>
    <property type="evidence" value="ECO:0007669"/>
    <property type="project" value="UniProtKB-ARBA"/>
</dbReference>
<reference evidence="5 6" key="1">
    <citation type="submission" date="2016-07" db="EMBL/GenBank/DDBJ databases">
        <title>Pervasive Adenine N6-methylation of Active Genes in Fungi.</title>
        <authorList>
            <consortium name="DOE Joint Genome Institute"/>
            <person name="Mondo S.J."/>
            <person name="Dannebaum R.O."/>
            <person name="Kuo R.C."/>
            <person name="Labutti K."/>
            <person name="Haridas S."/>
            <person name="Kuo A."/>
            <person name="Salamov A."/>
            <person name="Ahrendt S.R."/>
            <person name="Lipzen A."/>
            <person name="Sullivan W."/>
            <person name="Andreopoulos W.B."/>
            <person name="Clum A."/>
            <person name="Lindquist E."/>
            <person name="Daum C."/>
            <person name="Ramamoorthy G.K."/>
            <person name="Gryganskyi A."/>
            <person name="Culley D."/>
            <person name="Magnuson J.K."/>
            <person name="James T.Y."/>
            <person name="O'Malley M.A."/>
            <person name="Stajich J.E."/>
            <person name="Spatafora J.W."/>
            <person name="Visel A."/>
            <person name="Grigoriev I.V."/>
        </authorList>
    </citation>
    <scope>NUCLEOTIDE SEQUENCE [LARGE SCALE GENOMIC DNA]</scope>
    <source>
        <strain evidence="5 6">CBS 931.73</strain>
    </source>
</reference>
<accession>A0A1Y1XTZ9</accession>
<gene>
    <name evidence="5" type="ORF">K493DRAFT_358464</name>
</gene>
<dbReference type="AlphaFoldDB" id="A0A1Y1XTZ9"/>
<organism evidence="5 6">
    <name type="scientific">Basidiobolus meristosporus CBS 931.73</name>
    <dbReference type="NCBI Taxonomy" id="1314790"/>
    <lineage>
        <taxon>Eukaryota</taxon>
        <taxon>Fungi</taxon>
        <taxon>Fungi incertae sedis</taxon>
        <taxon>Zoopagomycota</taxon>
        <taxon>Entomophthoromycotina</taxon>
        <taxon>Basidiobolomycetes</taxon>
        <taxon>Basidiobolales</taxon>
        <taxon>Basidiobolaceae</taxon>
        <taxon>Basidiobolus</taxon>
    </lineage>
</organism>
<feature type="compositionally biased region" description="Basic and acidic residues" evidence="3">
    <location>
        <begin position="51"/>
        <end position="65"/>
    </location>
</feature>
<evidence type="ECO:0000259" key="4">
    <source>
        <dbReference type="PROSITE" id="PS50827"/>
    </source>
</evidence>
<dbReference type="InterPro" id="IPR028941">
    <property type="entry name" value="WHIM2_dom"/>
</dbReference>
<evidence type="ECO:0000313" key="5">
    <source>
        <dbReference type="EMBL" id="ORX89220.1"/>
    </source>
</evidence>
<dbReference type="EMBL" id="MCFE01000465">
    <property type="protein sequence ID" value="ORX89220.1"/>
    <property type="molecule type" value="Genomic_DNA"/>
</dbReference>
<dbReference type="InParanoid" id="A0A1Y1XTZ9"/>
<dbReference type="SMART" id="SM00571">
    <property type="entry name" value="DDT"/>
    <property type="match status" value="1"/>
</dbReference>
<evidence type="ECO:0000313" key="6">
    <source>
        <dbReference type="Proteomes" id="UP000193498"/>
    </source>
</evidence>
<feature type="region of interest" description="Disordered" evidence="3">
    <location>
        <begin position="37"/>
        <end position="65"/>
    </location>
</feature>
<dbReference type="STRING" id="1314790.A0A1Y1XTZ9"/>
<evidence type="ECO:0000256" key="3">
    <source>
        <dbReference type="SAM" id="MobiDB-lite"/>
    </source>
</evidence>
<dbReference type="PROSITE" id="PS50827">
    <property type="entry name" value="DDT"/>
    <property type="match status" value="1"/>
</dbReference>
<dbReference type="PANTHER" id="PTHR32075">
    <property type="entry name" value="ISWI CHROMATIN-REMODELING COMPLEX SUBUNIT YPL216W-RELATED"/>
    <property type="match status" value="1"/>
</dbReference>
<dbReference type="GO" id="GO:0000781">
    <property type="term" value="C:chromosome, telomeric region"/>
    <property type="evidence" value="ECO:0007669"/>
    <property type="project" value="GOC"/>
</dbReference>
<dbReference type="Pfam" id="PF10537">
    <property type="entry name" value="WAC_Acf1_DNA_bd"/>
    <property type="match status" value="1"/>
</dbReference>
<dbReference type="Proteomes" id="UP000193498">
    <property type="component" value="Unassembled WGS sequence"/>
</dbReference>
<keyword evidence="2" id="KW-0539">Nucleus</keyword>
<dbReference type="GO" id="GO:0031509">
    <property type="term" value="P:subtelomeric heterochromatin formation"/>
    <property type="evidence" value="ECO:0007669"/>
    <property type="project" value="TreeGrafter"/>
</dbReference>
<protein>
    <recommendedName>
        <fullName evidence="4">DDT domain-containing protein</fullName>
    </recommendedName>
</protein>
<evidence type="ECO:0000256" key="1">
    <source>
        <dbReference type="ARBA" id="ARBA00004123"/>
    </source>
</evidence>
<comment type="subcellular location">
    <subcellularLocation>
        <location evidence="1">Nucleus</location>
    </subcellularLocation>
</comment>
<feature type="domain" description="DDT" evidence="4">
    <location>
        <begin position="286"/>
        <end position="358"/>
    </location>
</feature>
<evidence type="ECO:0000256" key="2">
    <source>
        <dbReference type="ARBA" id="ARBA00023242"/>
    </source>
</evidence>
<dbReference type="OrthoDB" id="332390at2759"/>
<dbReference type="Pfam" id="PF15613">
    <property type="entry name" value="WSD"/>
    <property type="match status" value="1"/>
</dbReference>
<sequence>MMVTCKKRKDLAESRVPNKQSFEIAVPDIDDVKRRKFSIDPHKGSKMPDSGTHEKPEASDNEPIKAKRTNVELKIAKPLRKPILEFIQFKTCSLETLIEHTYEEFLNQYFPEEILTIQTADAMCVISRKGKVIERVAPTEVKGNTEEDETPLEPKANYLVALLRGTEEDTKILVKADDMSRSRLSYSKIAIRQLISNTASRRRDLKDFPWVVQPKYCRRYHVSLRIPNELKPTKNPAPQSKSDKKPAVRPVIEPPAVKYPIEDLELPTSSILTSPPELTSDFPVANDLMGDVLMIWSFLDTFGFTLITTLSRKPICISPFSLEDFMDALHHQTGDAPCSLITECYVALLNVVIASKMDNINENDSEENAESSDTTNEMVDWQLNVLDIKYKVAILNCLLEHVLDAEAIRQYIQECLEAYSETRKELYETKREFNQVRASIMEYEKADKLSELLGDTEEGKIDDSESSKSRSRLREEARVKEQEAKARVEERRRLGELEMRLDRKLNKLSLEMDKYLVLRHEALGYDRFFNGYHLFGRLDYAKTRVGHHAFLSSLEPNRWYCIAEDKIEEVVNWLNPKGCRELELKQSLEKNLEKVMGSAKKRVNDQRSIQGKRHTYNTRPVEKPYLRYVNTWVR</sequence>